<dbReference type="GO" id="GO:0004386">
    <property type="term" value="F:helicase activity"/>
    <property type="evidence" value="ECO:0007669"/>
    <property type="project" value="UniProtKB-KW"/>
</dbReference>
<dbReference type="InterPro" id="IPR049730">
    <property type="entry name" value="SNF2/RAD54-like_C"/>
</dbReference>
<evidence type="ECO:0000256" key="4">
    <source>
        <dbReference type="ARBA" id="ARBA00022553"/>
    </source>
</evidence>
<protein>
    <recommendedName>
        <fullName evidence="13">Transcription termination factor 2</fullName>
    </recommendedName>
    <alternativeName>
        <fullName evidence="15">RNA polymerase II termination factor</fullName>
    </alternativeName>
    <alternativeName>
        <fullName evidence="14">Transcription release factor 2</fullName>
    </alternativeName>
</protein>
<dbReference type="InterPro" id="IPR001650">
    <property type="entry name" value="Helicase_C-like"/>
</dbReference>
<evidence type="ECO:0000256" key="12">
    <source>
        <dbReference type="ARBA" id="ARBA00023242"/>
    </source>
</evidence>
<keyword evidence="7" id="KW-0347">Helicase</keyword>
<comment type="caution">
    <text evidence="20">The sequence shown here is derived from an EMBL/GenBank/DDBJ whole genome shotgun (WGS) entry which is preliminary data.</text>
</comment>
<dbReference type="GO" id="GO:0003677">
    <property type="term" value="F:DNA binding"/>
    <property type="evidence" value="ECO:0007669"/>
    <property type="project" value="UniProtKB-KW"/>
</dbReference>
<dbReference type="SMART" id="SM00490">
    <property type="entry name" value="HELICc"/>
    <property type="match status" value="1"/>
</dbReference>
<dbReference type="PROSITE" id="PS51192">
    <property type="entry name" value="HELICASE_ATP_BIND_1"/>
    <property type="match status" value="1"/>
</dbReference>
<evidence type="ECO:0000313" key="21">
    <source>
        <dbReference type="Proteomes" id="UP001372834"/>
    </source>
</evidence>
<keyword evidence="5" id="KW-0547">Nucleotide-binding</keyword>
<dbReference type="InterPro" id="IPR000330">
    <property type="entry name" value="SNF2_N"/>
</dbReference>
<dbReference type="AlphaFoldDB" id="A0AAN8PZY8"/>
<dbReference type="Gene3D" id="3.40.50.300">
    <property type="entry name" value="P-loop containing nucleotide triphosphate hydrolases"/>
    <property type="match status" value="1"/>
</dbReference>
<dbReference type="GO" id="GO:0005524">
    <property type="term" value="F:ATP binding"/>
    <property type="evidence" value="ECO:0007669"/>
    <property type="project" value="UniProtKB-KW"/>
</dbReference>
<dbReference type="GO" id="GO:0008094">
    <property type="term" value="F:ATP-dependent activity, acting on DNA"/>
    <property type="evidence" value="ECO:0007669"/>
    <property type="project" value="UniProtKB-ARBA"/>
</dbReference>
<feature type="coiled-coil region" evidence="16">
    <location>
        <begin position="302"/>
        <end position="329"/>
    </location>
</feature>
<feature type="domain" description="Helicase C-terminal" evidence="19">
    <location>
        <begin position="699"/>
        <end position="892"/>
    </location>
</feature>
<keyword evidence="10" id="KW-0238">DNA-binding</keyword>
<comment type="similarity">
    <text evidence="2">Belongs to the SNF2/RAD54 helicase family.</text>
</comment>
<evidence type="ECO:0000256" key="15">
    <source>
        <dbReference type="ARBA" id="ARBA00082628"/>
    </source>
</evidence>
<evidence type="ECO:0000256" key="14">
    <source>
        <dbReference type="ARBA" id="ARBA00079067"/>
    </source>
</evidence>
<dbReference type="Pfam" id="PF00271">
    <property type="entry name" value="Helicase_C"/>
    <property type="match status" value="1"/>
</dbReference>
<sequence length="912" mass="101877">MAHKFQKNKYISDSESDEESLHSSPEESDSDEESLHSTEEGESDSSASSDVLHITRQSSSPDSVTKSRNKKRVNPINHETSSDISVITNSSINNISQNSGAKKHSPHQVPKEDCNENHLWGNSSETSKQSVVESSIGGRISDVLVVNSSTSFDSVSAIDCSGIEKFSPVKEPLSSPTKNIIVDETSDSDESVECLNTSEVHVSTNSGLVNHTKESQGRNSDIAIIETSIQTNNESTASVSRISSPASDISNVTQSSTCSLDERRTLEQQLIDKRTAYQNILSSCTIYRAVKLCDPKRLKDGGKLLQEKLATCKQEVDELKEKLRSIGDAPNSSVEKHQIEANLMFSTTDQVTDNLGKKGLETHSVHQALTFDSLVTLHNSIETCPGPDVQEEDPRGLLVNLMPHQKYALAWLLWREKQVPASGILADDMGLGKTLTMISLILRSREYKKLSSQEEENGPVVIDNVKMYHGKTLVVCPSSLLGQWQGQIKQHCKSHILTSYIHHGKPRELQAKNLAACDIVITSYGVVVEENKFVKGNKKGPLHRVKWERIILDEGHVIRNHKTKTAQSVCELEAKNRWCLTGTPVQNKELDMYSLLKFLQCSPFDNLTVWKRWVDNKSLNGTKRLNTILKSILLRRTKKDLQQAGGLKELPDKCVDRCALDLDEEEQKMLEKDSCAEDGIDVEDDPILQDLTKQMKRMSVIASKEKIEEDDSNHKILVDSNPVFEINRPSTKVKAVVDLIKEALEADDKIVVVSQWANFLRKLKVHIEPLKTGVVTLDGSIPTKNRTKIIDDFNDPNSDVKIMLLSLTAGGVGLNLVGGNRLIIVEPHWNPQLESQACDRIYRVGQKKKVKIFKLICKNTIEEKIETLQEKKLALANTVLKGEVEMSRSKLTLADIKILFDFESEPRRRFNT</sequence>
<evidence type="ECO:0000256" key="2">
    <source>
        <dbReference type="ARBA" id="ARBA00007025"/>
    </source>
</evidence>
<evidence type="ECO:0000256" key="1">
    <source>
        <dbReference type="ARBA" id="ARBA00004123"/>
    </source>
</evidence>
<dbReference type="CDD" id="cd18793">
    <property type="entry name" value="SF2_C_SNF"/>
    <property type="match status" value="1"/>
</dbReference>
<keyword evidence="11" id="KW-0804">Transcription</keyword>
<evidence type="ECO:0000313" key="20">
    <source>
        <dbReference type="EMBL" id="KAK6628968.1"/>
    </source>
</evidence>
<dbReference type="GO" id="GO:0005737">
    <property type="term" value="C:cytoplasm"/>
    <property type="evidence" value="ECO:0007669"/>
    <property type="project" value="UniProtKB-ARBA"/>
</dbReference>
<proteinExistence type="inferred from homology"/>
<dbReference type="GO" id="GO:0005634">
    <property type="term" value="C:nucleus"/>
    <property type="evidence" value="ECO:0007669"/>
    <property type="project" value="UniProtKB-SubCell"/>
</dbReference>
<feature type="compositionally biased region" description="Polar residues" evidence="17">
    <location>
        <begin position="55"/>
        <end position="66"/>
    </location>
</feature>
<evidence type="ECO:0000256" key="5">
    <source>
        <dbReference type="ARBA" id="ARBA00022741"/>
    </source>
</evidence>
<keyword evidence="12" id="KW-0539">Nucleus</keyword>
<evidence type="ECO:0000256" key="10">
    <source>
        <dbReference type="ARBA" id="ARBA00023125"/>
    </source>
</evidence>
<evidence type="ECO:0000256" key="9">
    <source>
        <dbReference type="ARBA" id="ARBA00023015"/>
    </source>
</evidence>
<dbReference type="SUPFAM" id="SSF52540">
    <property type="entry name" value="P-loop containing nucleoside triphosphate hydrolases"/>
    <property type="match status" value="2"/>
</dbReference>
<dbReference type="Gene3D" id="3.40.50.10810">
    <property type="entry name" value="Tandem AAA-ATPase domain"/>
    <property type="match status" value="1"/>
</dbReference>
<dbReference type="PANTHER" id="PTHR45626:SF50">
    <property type="entry name" value="TRANSCRIPTION TERMINATION FACTOR 2"/>
    <property type="match status" value="1"/>
</dbReference>
<accession>A0AAN8PZY8</accession>
<keyword evidence="8" id="KW-0067">ATP-binding</keyword>
<evidence type="ECO:0000259" key="19">
    <source>
        <dbReference type="PROSITE" id="PS51194"/>
    </source>
</evidence>
<keyword evidence="9" id="KW-0805">Transcription regulation</keyword>
<dbReference type="InterPro" id="IPR050628">
    <property type="entry name" value="SNF2_RAD54_helicase_TF"/>
</dbReference>
<keyword evidence="16" id="KW-0175">Coiled coil</keyword>
<dbReference type="Proteomes" id="UP001372834">
    <property type="component" value="Unassembled WGS sequence"/>
</dbReference>
<evidence type="ECO:0000256" key="11">
    <source>
        <dbReference type="ARBA" id="ARBA00023163"/>
    </source>
</evidence>
<evidence type="ECO:0000256" key="16">
    <source>
        <dbReference type="SAM" id="Coils"/>
    </source>
</evidence>
<evidence type="ECO:0000259" key="18">
    <source>
        <dbReference type="PROSITE" id="PS51192"/>
    </source>
</evidence>
<comment type="subcellular location">
    <subcellularLocation>
        <location evidence="1">Nucleus</location>
    </subcellularLocation>
</comment>
<evidence type="ECO:0000256" key="6">
    <source>
        <dbReference type="ARBA" id="ARBA00022801"/>
    </source>
</evidence>
<name>A0AAN8PZY8_POLSC</name>
<evidence type="ECO:0000256" key="13">
    <source>
        <dbReference type="ARBA" id="ARBA00070113"/>
    </source>
</evidence>
<dbReference type="InterPro" id="IPR038718">
    <property type="entry name" value="SNF2-like_sf"/>
</dbReference>
<organism evidence="20 21">
    <name type="scientific">Polyplax serrata</name>
    <name type="common">Common mouse louse</name>
    <dbReference type="NCBI Taxonomy" id="468196"/>
    <lineage>
        <taxon>Eukaryota</taxon>
        <taxon>Metazoa</taxon>
        <taxon>Ecdysozoa</taxon>
        <taxon>Arthropoda</taxon>
        <taxon>Hexapoda</taxon>
        <taxon>Insecta</taxon>
        <taxon>Pterygota</taxon>
        <taxon>Neoptera</taxon>
        <taxon>Paraneoptera</taxon>
        <taxon>Psocodea</taxon>
        <taxon>Troctomorpha</taxon>
        <taxon>Phthiraptera</taxon>
        <taxon>Anoplura</taxon>
        <taxon>Polyplacidae</taxon>
        <taxon>Polyplax</taxon>
    </lineage>
</organism>
<dbReference type="InterPro" id="IPR027417">
    <property type="entry name" value="P-loop_NTPase"/>
</dbReference>
<gene>
    <name evidence="20" type="ORF">RUM43_002785</name>
</gene>
<dbReference type="PANTHER" id="PTHR45626">
    <property type="entry name" value="TRANSCRIPTION TERMINATION FACTOR 2-RELATED"/>
    <property type="match status" value="1"/>
</dbReference>
<keyword evidence="3" id="KW-0806">Transcription termination</keyword>
<dbReference type="PROSITE" id="PS51194">
    <property type="entry name" value="HELICASE_CTER"/>
    <property type="match status" value="1"/>
</dbReference>
<evidence type="ECO:0000256" key="7">
    <source>
        <dbReference type="ARBA" id="ARBA00022806"/>
    </source>
</evidence>
<reference evidence="20 21" key="1">
    <citation type="submission" date="2023-10" db="EMBL/GenBank/DDBJ databases">
        <title>Genomes of two closely related lineages of the louse Polyplax serrata with different host specificities.</title>
        <authorList>
            <person name="Martinu J."/>
            <person name="Tarabai H."/>
            <person name="Stefka J."/>
            <person name="Hypsa V."/>
        </authorList>
    </citation>
    <scope>NUCLEOTIDE SEQUENCE [LARGE SCALE GENOMIC DNA]</scope>
    <source>
        <strain evidence="20">HR10_N</strain>
    </source>
</reference>
<dbReference type="SMART" id="SM00487">
    <property type="entry name" value="DEXDc"/>
    <property type="match status" value="1"/>
</dbReference>
<dbReference type="GO" id="GO:0006281">
    <property type="term" value="P:DNA repair"/>
    <property type="evidence" value="ECO:0007669"/>
    <property type="project" value="TreeGrafter"/>
</dbReference>
<dbReference type="FunFam" id="3.40.50.10810:FF:000043">
    <property type="entry name" value="Transcription termination factor 2"/>
    <property type="match status" value="1"/>
</dbReference>
<feature type="domain" description="Helicase ATP-binding" evidence="18">
    <location>
        <begin position="414"/>
        <end position="602"/>
    </location>
</feature>
<feature type="region of interest" description="Disordered" evidence="17">
    <location>
        <begin position="1"/>
        <end position="85"/>
    </location>
</feature>
<evidence type="ECO:0000256" key="3">
    <source>
        <dbReference type="ARBA" id="ARBA00022472"/>
    </source>
</evidence>
<evidence type="ECO:0000256" key="17">
    <source>
        <dbReference type="SAM" id="MobiDB-lite"/>
    </source>
</evidence>
<dbReference type="Pfam" id="PF00176">
    <property type="entry name" value="SNF2-rel_dom"/>
    <property type="match status" value="1"/>
</dbReference>
<dbReference type="GO" id="GO:0006353">
    <property type="term" value="P:DNA-templated transcription termination"/>
    <property type="evidence" value="ECO:0007669"/>
    <property type="project" value="UniProtKB-KW"/>
</dbReference>
<dbReference type="GO" id="GO:0016787">
    <property type="term" value="F:hydrolase activity"/>
    <property type="evidence" value="ECO:0007669"/>
    <property type="project" value="UniProtKB-KW"/>
</dbReference>
<keyword evidence="6" id="KW-0378">Hydrolase</keyword>
<keyword evidence="4" id="KW-0597">Phosphoprotein</keyword>
<dbReference type="EMBL" id="JAWJWE010000036">
    <property type="protein sequence ID" value="KAK6628968.1"/>
    <property type="molecule type" value="Genomic_DNA"/>
</dbReference>
<evidence type="ECO:0000256" key="8">
    <source>
        <dbReference type="ARBA" id="ARBA00022840"/>
    </source>
</evidence>
<feature type="region of interest" description="Disordered" evidence="17">
    <location>
        <begin position="94"/>
        <end position="113"/>
    </location>
</feature>
<dbReference type="InterPro" id="IPR014001">
    <property type="entry name" value="Helicase_ATP-bd"/>
</dbReference>